<name>A0ABU0W076_9RHOB</name>
<gene>
    <name evidence="7" type="ORF">Q9295_13630</name>
</gene>
<comment type="caution">
    <text evidence="7">The sequence shown here is derived from an EMBL/GenBank/DDBJ whole genome shotgun (WGS) entry which is preliminary data.</text>
</comment>
<evidence type="ECO:0000256" key="3">
    <source>
        <dbReference type="ARBA" id="ARBA00022692"/>
    </source>
</evidence>
<keyword evidence="2" id="KW-1003">Cell membrane</keyword>
<reference evidence="7 8" key="1">
    <citation type="submission" date="2023-08" db="EMBL/GenBank/DDBJ databases">
        <title>Characterization of two Paracoccaceae strains isolated from Phycosphere and proposal of Xinfangfangia lacusdiani sp. nov.</title>
        <authorList>
            <person name="Deng Y."/>
            <person name="Zhang Y.Q."/>
        </authorList>
    </citation>
    <scope>NUCLEOTIDE SEQUENCE [LARGE SCALE GENOMIC DNA]</scope>
    <source>
        <strain evidence="7 8">CPCC 101601</strain>
    </source>
</reference>
<feature type="transmembrane region" description="Helical" evidence="6">
    <location>
        <begin position="117"/>
        <end position="137"/>
    </location>
</feature>
<evidence type="ECO:0000256" key="4">
    <source>
        <dbReference type="ARBA" id="ARBA00022989"/>
    </source>
</evidence>
<evidence type="ECO:0000256" key="5">
    <source>
        <dbReference type="ARBA" id="ARBA00023136"/>
    </source>
</evidence>
<feature type="transmembrane region" description="Helical" evidence="6">
    <location>
        <begin position="79"/>
        <end position="97"/>
    </location>
</feature>
<dbReference type="RefSeq" id="WP_306681120.1">
    <property type="nucleotide sequence ID" value="NZ_JAVDBT010000013.1"/>
</dbReference>
<keyword evidence="8" id="KW-1185">Reference proteome</keyword>
<feature type="transmembrane region" description="Helical" evidence="6">
    <location>
        <begin position="185"/>
        <end position="203"/>
    </location>
</feature>
<dbReference type="PANTHER" id="PTHR30086">
    <property type="entry name" value="ARGININE EXPORTER PROTEIN ARGO"/>
    <property type="match status" value="1"/>
</dbReference>
<organism evidence="7 8">
    <name type="scientific">Pseudogemmobacter lacusdianii</name>
    <dbReference type="NCBI Taxonomy" id="3069608"/>
    <lineage>
        <taxon>Bacteria</taxon>
        <taxon>Pseudomonadati</taxon>
        <taxon>Pseudomonadota</taxon>
        <taxon>Alphaproteobacteria</taxon>
        <taxon>Rhodobacterales</taxon>
        <taxon>Paracoccaceae</taxon>
        <taxon>Pseudogemmobacter</taxon>
    </lineage>
</organism>
<evidence type="ECO:0000313" key="7">
    <source>
        <dbReference type="EMBL" id="MDQ2067414.1"/>
    </source>
</evidence>
<feature type="transmembrane region" description="Helical" evidence="6">
    <location>
        <begin position="47"/>
        <end position="67"/>
    </location>
</feature>
<keyword evidence="5 6" id="KW-0472">Membrane</keyword>
<keyword evidence="3 6" id="KW-0812">Transmembrane</keyword>
<protein>
    <submittedName>
        <fullName evidence="7">LysE family translocator</fullName>
    </submittedName>
</protein>
<evidence type="ECO:0000256" key="1">
    <source>
        <dbReference type="ARBA" id="ARBA00004651"/>
    </source>
</evidence>
<accession>A0ABU0W076</accession>
<evidence type="ECO:0000256" key="6">
    <source>
        <dbReference type="SAM" id="Phobius"/>
    </source>
</evidence>
<dbReference type="PIRSF" id="PIRSF006324">
    <property type="entry name" value="LeuE"/>
    <property type="match status" value="1"/>
</dbReference>
<dbReference type="Pfam" id="PF01810">
    <property type="entry name" value="LysE"/>
    <property type="match status" value="1"/>
</dbReference>
<dbReference type="EMBL" id="JAVDBT010000013">
    <property type="protein sequence ID" value="MDQ2067414.1"/>
    <property type="molecule type" value="Genomic_DNA"/>
</dbReference>
<evidence type="ECO:0000313" key="8">
    <source>
        <dbReference type="Proteomes" id="UP001239680"/>
    </source>
</evidence>
<evidence type="ECO:0000256" key="2">
    <source>
        <dbReference type="ARBA" id="ARBA00022475"/>
    </source>
</evidence>
<proteinExistence type="predicted"/>
<comment type="subcellular location">
    <subcellularLocation>
        <location evidence="1">Cell membrane</location>
        <topology evidence="1">Multi-pass membrane protein</topology>
    </subcellularLocation>
</comment>
<dbReference type="InterPro" id="IPR001123">
    <property type="entry name" value="LeuE-type"/>
</dbReference>
<dbReference type="Proteomes" id="UP001239680">
    <property type="component" value="Unassembled WGS sequence"/>
</dbReference>
<keyword evidence="4 6" id="KW-1133">Transmembrane helix</keyword>
<dbReference type="PANTHER" id="PTHR30086:SF20">
    <property type="entry name" value="ARGININE EXPORTER PROTEIN ARGO-RELATED"/>
    <property type="match status" value="1"/>
</dbReference>
<feature type="transmembrane region" description="Helical" evidence="6">
    <location>
        <begin position="149"/>
        <end position="173"/>
    </location>
</feature>
<sequence>MPVEALTLLAFLPAALALNLTPGADMMFTLGQGLKGGWRAGQAANLGIAVGCMVHVLLAALGLAAVLKTHPAAFEAVRWAGVLYLLWLAVQSLRSGIATPKEVAKQSSLRIFREALVVNLLNPKVIFFILSFLPQFVDPSRPVLPQFLLLGLVFCAGGFVVNGIVGGFASTIGAKLAASARLSRWLGRVTAGIFTMLALRLAVMER</sequence>